<name>A0A288XSC2_9VIRU</name>
<proteinExistence type="predicted"/>
<dbReference type="GeneID" id="41701274"/>
<dbReference type="RefSeq" id="YP_009551906.1">
    <property type="nucleotide sequence ID" value="NC_040545.1"/>
</dbReference>
<reference evidence="1 2" key="1">
    <citation type="journal article" date="2017" name="Arch. Virol.">
        <title>Determination of the complete genomic sequence of grapevine virus H, a novel vitivirus infecting grapevine.</title>
        <authorList>
            <person name="Candresse T."/>
            <person name="Theil S."/>
            <person name="Faure C."/>
            <person name="Marais A."/>
        </authorList>
    </citation>
    <scope>NUCLEOTIDE SEQUENCE [LARGE SCALE GENOMIC DNA]</scope>
    <source>
        <strain evidence="1">TT2016-3</strain>
    </source>
</reference>
<dbReference type="KEGG" id="vg:41701274"/>
<dbReference type="EMBL" id="MF521889">
    <property type="protein sequence ID" value="ASN77904.1"/>
    <property type="molecule type" value="Genomic_RNA"/>
</dbReference>
<sequence length="162" mass="18038">MDLADFIGKTSEYSECVTILDLFNLRDLAVEQHYSSLEELVLCAHWEGGRVDHHRALGCLVKALGNKARGLALNYTLFAKLGVREPTIILDHLLDYLVCKRRLPPIDLLDLTDKSLKVSLHGNSLSGRLIYNNQVVVRSRFGTGVTGQRLSSLDKVILGHAE</sequence>
<evidence type="ECO:0000313" key="2">
    <source>
        <dbReference type="Proteomes" id="UP000290605"/>
    </source>
</evidence>
<dbReference type="Proteomes" id="UP000290605">
    <property type="component" value="Segment"/>
</dbReference>
<evidence type="ECO:0000313" key="1">
    <source>
        <dbReference type="EMBL" id="ASN77904.1"/>
    </source>
</evidence>
<keyword evidence="2" id="KW-1185">Reference proteome</keyword>
<protein>
    <submittedName>
        <fullName evidence="1">Uncharacterized protein</fullName>
    </submittedName>
</protein>
<organism evidence="1 2">
    <name type="scientific">Grapevine virus H</name>
    <dbReference type="NCBI Taxonomy" id="2045345"/>
    <lineage>
        <taxon>Viruses</taxon>
        <taxon>Riboviria</taxon>
        <taxon>Orthornavirae</taxon>
        <taxon>Kitrinoviricota</taxon>
        <taxon>Alsuviricetes</taxon>
        <taxon>Tymovirales</taxon>
        <taxon>Betaflexiviridae</taxon>
        <taxon>Trivirinae</taxon>
        <taxon>Vitivirus</taxon>
        <taxon>Vitivirus etavitis</taxon>
    </lineage>
</organism>
<accession>A0A288XSC2</accession>